<dbReference type="InterPro" id="IPR012933">
    <property type="entry name" value="HicA_mRNA_interferase"/>
</dbReference>
<sequence>MNYRGITRKLMALDCHELPRRGGGSHRKWFNPITQRVTSLPDWGSRDLKPGTIRAAIRQLGIEWKAFENAREKHAIDETEGTKPP</sequence>
<accession>A0A450S098</accession>
<dbReference type="InterPro" id="IPR038570">
    <property type="entry name" value="HicA_sf"/>
</dbReference>
<comment type="similarity">
    <text evidence="1">Belongs to the HicA mRNA interferase family.</text>
</comment>
<evidence type="ECO:0000256" key="3">
    <source>
        <dbReference type="ARBA" id="ARBA00022722"/>
    </source>
</evidence>
<proteinExistence type="inferred from homology"/>
<keyword evidence="7" id="KW-0346">Stress response</keyword>
<reference evidence="8" key="1">
    <citation type="submission" date="2019-02" db="EMBL/GenBank/DDBJ databases">
        <authorList>
            <person name="Gruber-Vodicka R. H."/>
            <person name="Seah K. B. B."/>
        </authorList>
    </citation>
    <scope>NUCLEOTIDE SEQUENCE</scope>
    <source>
        <strain evidence="8">BECK_BZ165</strain>
    </source>
</reference>
<dbReference type="Pfam" id="PF07927">
    <property type="entry name" value="HicA_toxin"/>
    <property type="match status" value="1"/>
</dbReference>
<evidence type="ECO:0000256" key="6">
    <source>
        <dbReference type="ARBA" id="ARBA00022884"/>
    </source>
</evidence>
<keyword evidence="6" id="KW-0694">RNA-binding</keyword>
<organism evidence="8">
    <name type="scientific">Candidatus Kentrum sp. FM</name>
    <dbReference type="NCBI Taxonomy" id="2126340"/>
    <lineage>
        <taxon>Bacteria</taxon>
        <taxon>Pseudomonadati</taxon>
        <taxon>Pseudomonadota</taxon>
        <taxon>Gammaproteobacteria</taxon>
        <taxon>Candidatus Kentrum</taxon>
    </lineage>
</organism>
<keyword evidence="2" id="KW-1277">Toxin-antitoxin system</keyword>
<keyword evidence="4" id="KW-0255">Endonuclease</keyword>
<dbReference type="AlphaFoldDB" id="A0A450S098"/>
<evidence type="ECO:0000256" key="1">
    <source>
        <dbReference type="ARBA" id="ARBA00006620"/>
    </source>
</evidence>
<dbReference type="SUPFAM" id="SSF54786">
    <property type="entry name" value="YcfA/nrd intein domain"/>
    <property type="match status" value="1"/>
</dbReference>
<evidence type="ECO:0000256" key="5">
    <source>
        <dbReference type="ARBA" id="ARBA00022801"/>
    </source>
</evidence>
<dbReference type="GO" id="GO:0004519">
    <property type="term" value="F:endonuclease activity"/>
    <property type="evidence" value="ECO:0007669"/>
    <property type="project" value="UniProtKB-KW"/>
</dbReference>
<keyword evidence="5" id="KW-0378">Hydrolase</keyword>
<dbReference type="GO" id="GO:0003729">
    <property type="term" value="F:mRNA binding"/>
    <property type="evidence" value="ECO:0007669"/>
    <property type="project" value="InterPro"/>
</dbReference>
<protein>
    <submittedName>
        <fullName evidence="8">HicA toxin of toxin-antitoxin</fullName>
    </submittedName>
</protein>
<evidence type="ECO:0000256" key="7">
    <source>
        <dbReference type="ARBA" id="ARBA00023016"/>
    </source>
</evidence>
<gene>
    <name evidence="8" type="ORF">BECKFM1743C_GA0114222_1002014</name>
</gene>
<evidence type="ECO:0000256" key="4">
    <source>
        <dbReference type="ARBA" id="ARBA00022759"/>
    </source>
</evidence>
<keyword evidence="3" id="KW-0540">Nuclease</keyword>
<evidence type="ECO:0000256" key="2">
    <source>
        <dbReference type="ARBA" id="ARBA00022649"/>
    </source>
</evidence>
<dbReference type="Gene3D" id="3.30.920.30">
    <property type="entry name" value="Hypothetical protein"/>
    <property type="match status" value="1"/>
</dbReference>
<dbReference type="GO" id="GO:0016787">
    <property type="term" value="F:hydrolase activity"/>
    <property type="evidence" value="ECO:0007669"/>
    <property type="project" value="UniProtKB-KW"/>
</dbReference>
<dbReference type="EMBL" id="CAADFA010000020">
    <property type="protein sequence ID" value="VFJ45043.1"/>
    <property type="molecule type" value="Genomic_DNA"/>
</dbReference>
<evidence type="ECO:0000313" key="8">
    <source>
        <dbReference type="EMBL" id="VFJ45043.1"/>
    </source>
</evidence>
<name>A0A450S098_9GAMM</name>